<feature type="compositionally biased region" description="Low complexity" evidence="6">
    <location>
        <begin position="61"/>
        <end position="71"/>
    </location>
</feature>
<dbReference type="PROSITE" id="PS50076">
    <property type="entry name" value="DNAJ_2"/>
    <property type="match status" value="1"/>
</dbReference>
<dbReference type="PROSITE" id="PS00636">
    <property type="entry name" value="DNAJ_1"/>
    <property type="match status" value="1"/>
</dbReference>
<feature type="domain" description="J" evidence="7">
    <location>
        <begin position="135"/>
        <end position="199"/>
    </location>
</feature>
<feature type="compositionally biased region" description="Basic residues" evidence="6">
    <location>
        <begin position="72"/>
        <end position="90"/>
    </location>
</feature>
<dbReference type="GO" id="GO:0005789">
    <property type="term" value="C:endoplasmic reticulum membrane"/>
    <property type="evidence" value="ECO:0007669"/>
    <property type="project" value="UniProtKB-SubCell"/>
</dbReference>
<gene>
    <name evidence="8" type="ORF">Agub_g3862</name>
</gene>
<keyword evidence="5" id="KW-0472">Membrane</keyword>
<dbReference type="Gene3D" id="1.10.287.110">
    <property type="entry name" value="DnaJ domain"/>
    <property type="match status" value="1"/>
</dbReference>
<dbReference type="InterPro" id="IPR015399">
    <property type="entry name" value="DUF1977_DnaJ-like"/>
</dbReference>
<comment type="subcellular location">
    <subcellularLocation>
        <location evidence="1">Endoplasmic reticulum membrane</location>
        <topology evidence="1">Single-pass membrane protein</topology>
    </subcellularLocation>
</comment>
<evidence type="ECO:0000259" key="7">
    <source>
        <dbReference type="PROSITE" id="PS50076"/>
    </source>
</evidence>
<keyword evidence="4" id="KW-1133">Transmembrane helix</keyword>
<protein>
    <recommendedName>
        <fullName evidence="7">J domain-containing protein</fullName>
    </recommendedName>
</protein>
<evidence type="ECO:0000256" key="2">
    <source>
        <dbReference type="ARBA" id="ARBA00022692"/>
    </source>
</evidence>
<evidence type="ECO:0000256" key="5">
    <source>
        <dbReference type="ARBA" id="ARBA00023136"/>
    </source>
</evidence>
<dbReference type="SUPFAM" id="SSF46565">
    <property type="entry name" value="Chaperone J-domain"/>
    <property type="match status" value="1"/>
</dbReference>
<dbReference type="Pfam" id="PF09320">
    <property type="entry name" value="DUF1977"/>
    <property type="match status" value="1"/>
</dbReference>
<dbReference type="SMART" id="SM00271">
    <property type="entry name" value="DnaJ"/>
    <property type="match status" value="1"/>
</dbReference>
<evidence type="ECO:0000256" key="1">
    <source>
        <dbReference type="ARBA" id="ARBA00004389"/>
    </source>
</evidence>
<dbReference type="PRINTS" id="PR00625">
    <property type="entry name" value="JDOMAIN"/>
</dbReference>
<name>A0AAD3DN46_9CHLO</name>
<sequence length="426" mass="46828">MTEANKDEARKCLAIARQCIALDQLEKAEKFAKKAQRLYASVEAQSVLEALESAKAAKQAPSPGGPSTSGSHQHHAHANGHGHSRHHAHTSSRQADAGPNLPPKPTRVAKAAAPVEDPGTPEQRELVAQVLRAKDYYDTLGLKKDATDDDIKKAYRKLALKLHPDKNRALRSDEAFKAVSRAFNCLSDADKRAYYDRTGYESSSAAAAAAAAQRGGGGAGPSGYTYYTSSAEEFDPEEIFNMFFGGGFAGPHFRAQFGGVPRQRRHQPQSSQGANSGGHTSGNGGGGGAEQQQRAAMLGLLQLMPIVLIVVFTFFQSSQSPPYSLVQDSSYRVELRTVRLSIPFYVKSVGELERSYPLGGGARHRLERQVESAYYERLEAKCQQERLMRHRAWSWGNREQARAMKLESCDEMERVNEKLGLRRHPY</sequence>
<dbReference type="AlphaFoldDB" id="A0AAD3DN46"/>
<keyword evidence="3" id="KW-0256">Endoplasmic reticulum</keyword>
<evidence type="ECO:0000256" key="6">
    <source>
        <dbReference type="SAM" id="MobiDB-lite"/>
    </source>
</evidence>
<feature type="compositionally biased region" description="Gly residues" evidence="6">
    <location>
        <begin position="275"/>
        <end position="289"/>
    </location>
</feature>
<dbReference type="InterPro" id="IPR018253">
    <property type="entry name" value="DnaJ_domain_CS"/>
</dbReference>
<accession>A0AAD3DN46</accession>
<dbReference type="PANTHER" id="PTHR43908:SF3">
    <property type="entry name" value="AT29763P-RELATED"/>
    <property type="match status" value="1"/>
</dbReference>
<dbReference type="CDD" id="cd06257">
    <property type="entry name" value="DnaJ"/>
    <property type="match status" value="1"/>
</dbReference>
<feature type="region of interest" description="Disordered" evidence="6">
    <location>
        <begin position="259"/>
        <end position="291"/>
    </location>
</feature>
<dbReference type="InterPro" id="IPR036869">
    <property type="entry name" value="J_dom_sf"/>
</dbReference>
<dbReference type="GO" id="GO:0071218">
    <property type="term" value="P:cellular response to misfolded protein"/>
    <property type="evidence" value="ECO:0007669"/>
    <property type="project" value="TreeGrafter"/>
</dbReference>
<dbReference type="GO" id="GO:0030544">
    <property type="term" value="F:Hsp70 protein binding"/>
    <property type="evidence" value="ECO:0007669"/>
    <property type="project" value="TreeGrafter"/>
</dbReference>
<reference evidence="8 9" key="1">
    <citation type="journal article" date="2021" name="Sci. Rep.">
        <title>Genome sequencing of the multicellular alga Astrephomene provides insights into convergent evolution of germ-soma differentiation.</title>
        <authorList>
            <person name="Yamashita S."/>
            <person name="Yamamoto K."/>
            <person name="Matsuzaki R."/>
            <person name="Suzuki S."/>
            <person name="Yamaguchi H."/>
            <person name="Hirooka S."/>
            <person name="Minakuchi Y."/>
            <person name="Miyagishima S."/>
            <person name="Kawachi M."/>
            <person name="Toyoda A."/>
            <person name="Nozaki H."/>
        </authorList>
    </citation>
    <scope>NUCLEOTIDE SEQUENCE [LARGE SCALE GENOMIC DNA]</scope>
    <source>
        <strain evidence="8 9">NIES-4017</strain>
    </source>
</reference>
<evidence type="ECO:0000256" key="4">
    <source>
        <dbReference type="ARBA" id="ARBA00022989"/>
    </source>
</evidence>
<evidence type="ECO:0000313" key="9">
    <source>
        <dbReference type="Proteomes" id="UP001054857"/>
    </source>
</evidence>
<keyword evidence="9" id="KW-1185">Reference proteome</keyword>
<evidence type="ECO:0000256" key="3">
    <source>
        <dbReference type="ARBA" id="ARBA00022824"/>
    </source>
</evidence>
<dbReference type="Pfam" id="PF00226">
    <property type="entry name" value="DnaJ"/>
    <property type="match status" value="1"/>
</dbReference>
<proteinExistence type="predicted"/>
<dbReference type="FunFam" id="1.10.287.110:FF:000070">
    <property type="entry name" value="Endoplasmic reticulum protein, putative"/>
    <property type="match status" value="1"/>
</dbReference>
<organism evidence="8 9">
    <name type="scientific">Astrephomene gubernaculifera</name>
    <dbReference type="NCBI Taxonomy" id="47775"/>
    <lineage>
        <taxon>Eukaryota</taxon>
        <taxon>Viridiplantae</taxon>
        <taxon>Chlorophyta</taxon>
        <taxon>core chlorophytes</taxon>
        <taxon>Chlorophyceae</taxon>
        <taxon>CS clade</taxon>
        <taxon>Chlamydomonadales</taxon>
        <taxon>Astrephomenaceae</taxon>
        <taxon>Astrephomene</taxon>
    </lineage>
</organism>
<dbReference type="Proteomes" id="UP001054857">
    <property type="component" value="Unassembled WGS sequence"/>
</dbReference>
<dbReference type="InterPro" id="IPR001623">
    <property type="entry name" value="DnaJ_domain"/>
</dbReference>
<feature type="region of interest" description="Disordered" evidence="6">
    <location>
        <begin position="53"/>
        <end position="123"/>
    </location>
</feature>
<dbReference type="PANTHER" id="PTHR43908">
    <property type="entry name" value="AT29763P-RELATED"/>
    <property type="match status" value="1"/>
</dbReference>
<dbReference type="EMBL" id="BMAR01000004">
    <property type="protein sequence ID" value="GFR42871.1"/>
    <property type="molecule type" value="Genomic_DNA"/>
</dbReference>
<comment type="caution">
    <text evidence="8">The sequence shown here is derived from an EMBL/GenBank/DDBJ whole genome shotgun (WGS) entry which is preliminary data.</text>
</comment>
<keyword evidence="2" id="KW-0812">Transmembrane</keyword>
<evidence type="ECO:0000313" key="8">
    <source>
        <dbReference type="EMBL" id="GFR42871.1"/>
    </source>
</evidence>
<dbReference type="InterPro" id="IPR051100">
    <property type="entry name" value="DnaJ_subfamily_B/C"/>
</dbReference>